<protein>
    <submittedName>
        <fullName evidence="7">Putative choline transporter</fullName>
    </submittedName>
</protein>
<dbReference type="STRING" id="1423351.A0A074SAR5"/>
<keyword evidence="5 6" id="KW-0472">Membrane</keyword>
<dbReference type="EMBL" id="AZST01000042">
    <property type="protein sequence ID" value="KEP53988.1"/>
    <property type="molecule type" value="Genomic_DNA"/>
</dbReference>
<accession>A0A074SAR5</accession>
<reference evidence="7 8" key="1">
    <citation type="submission" date="2013-12" db="EMBL/GenBank/DDBJ databases">
        <authorList>
            <person name="Cubeta M."/>
            <person name="Pakala S."/>
            <person name="Fedorova N."/>
            <person name="Thomas E."/>
            <person name="Dean R."/>
            <person name="Jabaji S."/>
            <person name="Neate S."/>
            <person name="Toda T."/>
            <person name="Tavantzis S."/>
            <person name="Vilgalys R."/>
            <person name="Bharathan N."/>
            <person name="Pakala S."/>
            <person name="Losada L.S."/>
            <person name="Zafar N."/>
            <person name="Nierman W."/>
        </authorList>
    </citation>
    <scope>NUCLEOTIDE SEQUENCE [LARGE SCALE GENOMIC DNA]</scope>
    <source>
        <strain evidence="7 8">123E</strain>
    </source>
</reference>
<name>A0A074SAR5_9AGAM</name>
<dbReference type="PANTHER" id="PTHR45649:SF7">
    <property type="entry name" value="CHOLINE TRANSPORT PROTEIN"/>
    <property type="match status" value="1"/>
</dbReference>
<keyword evidence="4 6" id="KW-1133">Transmembrane helix</keyword>
<dbReference type="Proteomes" id="UP000027456">
    <property type="component" value="Unassembled WGS sequence"/>
</dbReference>
<dbReference type="OrthoDB" id="2417308at2759"/>
<feature type="transmembrane region" description="Helical" evidence="6">
    <location>
        <begin position="25"/>
        <end position="42"/>
    </location>
</feature>
<dbReference type="AlphaFoldDB" id="A0A074SAR5"/>
<keyword evidence="8" id="KW-1185">Reference proteome</keyword>
<evidence type="ECO:0000313" key="8">
    <source>
        <dbReference type="Proteomes" id="UP000027456"/>
    </source>
</evidence>
<evidence type="ECO:0000256" key="3">
    <source>
        <dbReference type="ARBA" id="ARBA00022692"/>
    </source>
</evidence>
<gene>
    <name evidence="7" type="ORF">V565_023680</name>
</gene>
<organism evidence="7 8">
    <name type="scientific">Rhizoctonia solani 123E</name>
    <dbReference type="NCBI Taxonomy" id="1423351"/>
    <lineage>
        <taxon>Eukaryota</taxon>
        <taxon>Fungi</taxon>
        <taxon>Dikarya</taxon>
        <taxon>Basidiomycota</taxon>
        <taxon>Agaricomycotina</taxon>
        <taxon>Agaricomycetes</taxon>
        <taxon>Cantharellales</taxon>
        <taxon>Ceratobasidiaceae</taxon>
        <taxon>Rhizoctonia</taxon>
    </lineage>
</organism>
<dbReference type="HOGENOM" id="CLU_1548482_0_0_1"/>
<evidence type="ECO:0000256" key="1">
    <source>
        <dbReference type="ARBA" id="ARBA00004141"/>
    </source>
</evidence>
<evidence type="ECO:0000256" key="2">
    <source>
        <dbReference type="ARBA" id="ARBA00022448"/>
    </source>
</evidence>
<evidence type="ECO:0000313" key="7">
    <source>
        <dbReference type="EMBL" id="KEP53988.1"/>
    </source>
</evidence>
<comment type="subcellular location">
    <subcellularLocation>
        <location evidence="1">Membrane</location>
        <topology evidence="1">Multi-pass membrane protein</topology>
    </subcellularLocation>
</comment>
<dbReference type="PANTHER" id="PTHR45649">
    <property type="entry name" value="AMINO-ACID PERMEASE BAT1"/>
    <property type="match status" value="1"/>
</dbReference>
<sequence length="173" mass="18028">MPRLGSLIRIAEPGYQPRLRRNSSVWLNFGVGFSVTNSWWGISAGLVVGVNSGGPSILLYTPVLYDIILIAIISACAGVSLAEFASAVPNSGEQYCQTGQLELASRKVCARSSILDGCRGIAGSCLSLGNSLVLICLSAGTTGAIRTDLLPTGSSDRGSSLWPFNLSTCSLLS</sequence>
<keyword evidence="2" id="KW-0813">Transport</keyword>
<evidence type="ECO:0000256" key="5">
    <source>
        <dbReference type="ARBA" id="ARBA00023136"/>
    </source>
</evidence>
<evidence type="ECO:0000256" key="4">
    <source>
        <dbReference type="ARBA" id="ARBA00022989"/>
    </source>
</evidence>
<dbReference type="GO" id="GO:0016020">
    <property type="term" value="C:membrane"/>
    <property type="evidence" value="ECO:0007669"/>
    <property type="project" value="UniProtKB-SubCell"/>
</dbReference>
<feature type="transmembrane region" description="Helical" evidence="6">
    <location>
        <begin position="62"/>
        <end position="82"/>
    </location>
</feature>
<comment type="caution">
    <text evidence="7">The sequence shown here is derived from an EMBL/GenBank/DDBJ whole genome shotgun (WGS) entry which is preliminary data.</text>
</comment>
<proteinExistence type="predicted"/>
<keyword evidence="3 6" id="KW-0812">Transmembrane</keyword>
<dbReference type="GO" id="GO:0022857">
    <property type="term" value="F:transmembrane transporter activity"/>
    <property type="evidence" value="ECO:0007669"/>
    <property type="project" value="UniProtKB-ARBA"/>
</dbReference>
<evidence type="ECO:0000256" key="6">
    <source>
        <dbReference type="SAM" id="Phobius"/>
    </source>
</evidence>